<evidence type="ECO:0000313" key="2">
    <source>
        <dbReference type="Proteomes" id="UP000215134"/>
    </source>
</evidence>
<sequence length="38" mass="4616">MANITDRHNELTPVRFKEYNFNQTYLSVIEIFQLNQLD</sequence>
<proteinExistence type="predicted"/>
<keyword evidence="2" id="KW-1185">Reference proteome</keyword>
<dbReference type="EMBL" id="LT906479">
    <property type="protein sequence ID" value="SNW03010.1"/>
    <property type="molecule type" value="Genomic_DNA"/>
</dbReference>
<dbReference type="Proteomes" id="UP000215134">
    <property type="component" value="Chromosome 1"/>
</dbReference>
<reference evidence="1 2" key="1">
    <citation type="submission" date="2017-06" db="EMBL/GenBank/DDBJ databases">
        <authorList>
            <consortium name="Pathogen Informatics"/>
        </authorList>
    </citation>
    <scope>NUCLEOTIDE SEQUENCE [LARGE SCALE GENOMIC DNA]</scope>
    <source>
        <strain evidence="1 2">NCTC12148</strain>
    </source>
</reference>
<name>A0A240C525_SERFI</name>
<gene>
    <name evidence="1" type="ORF">SAMEA4384070_03077</name>
</gene>
<evidence type="ECO:0000313" key="1">
    <source>
        <dbReference type="EMBL" id="SNW03010.1"/>
    </source>
</evidence>
<dbReference type="AlphaFoldDB" id="A0A240C525"/>
<organism evidence="1 2">
    <name type="scientific">Serratia ficaria</name>
    <dbReference type="NCBI Taxonomy" id="61651"/>
    <lineage>
        <taxon>Bacteria</taxon>
        <taxon>Pseudomonadati</taxon>
        <taxon>Pseudomonadota</taxon>
        <taxon>Gammaproteobacteria</taxon>
        <taxon>Enterobacterales</taxon>
        <taxon>Yersiniaceae</taxon>
        <taxon>Serratia</taxon>
    </lineage>
</organism>
<dbReference type="KEGG" id="sfj:SAMEA4384070_3077"/>
<accession>A0A240C525</accession>
<protein>
    <submittedName>
        <fullName evidence="1">Uncharacterized protein</fullName>
    </submittedName>
</protein>